<dbReference type="Pfam" id="PF01556">
    <property type="entry name" value="DnaJ_C"/>
    <property type="match status" value="1"/>
</dbReference>
<dbReference type="CDD" id="cd06257">
    <property type="entry name" value="DnaJ"/>
    <property type="match status" value="1"/>
</dbReference>
<keyword evidence="3 6" id="KW-0863">Zinc-finger</keyword>
<keyword evidence="11" id="KW-1185">Reference proteome</keyword>
<dbReference type="SUPFAM" id="SSF46565">
    <property type="entry name" value="Chaperone J-domain"/>
    <property type="match status" value="1"/>
</dbReference>
<feature type="signal peptide" evidence="7">
    <location>
        <begin position="1"/>
        <end position="18"/>
    </location>
</feature>
<evidence type="ECO:0000256" key="1">
    <source>
        <dbReference type="ARBA" id="ARBA00022723"/>
    </source>
</evidence>
<feature type="zinc finger region" description="CR-type" evidence="6">
    <location>
        <begin position="146"/>
        <end position="228"/>
    </location>
</feature>
<dbReference type="HOGENOM" id="CLU_017633_0_2_1"/>
<evidence type="ECO:0000256" key="6">
    <source>
        <dbReference type="PROSITE-ProRule" id="PRU00546"/>
    </source>
</evidence>
<dbReference type="FunFam" id="2.10.230.10:FF:000001">
    <property type="entry name" value="DnaJ subfamily A member 2"/>
    <property type="match status" value="1"/>
</dbReference>
<dbReference type="InterPro" id="IPR036410">
    <property type="entry name" value="HSP_DnaJ_Cys-rich_dom_sf"/>
</dbReference>
<dbReference type="PROSITE" id="PS51188">
    <property type="entry name" value="ZF_CR"/>
    <property type="match status" value="1"/>
</dbReference>
<dbReference type="Proteomes" id="UP000000707">
    <property type="component" value="Unassembled WGS sequence"/>
</dbReference>
<dbReference type="InterPro" id="IPR001623">
    <property type="entry name" value="DnaJ_domain"/>
</dbReference>
<evidence type="ECO:0000256" key="2">
    <source>
        <dbReference type="ARBA" id="ARBA00022737"/>
    </source>
</evidence>
<sequence>MHFFILLLVASLLALAQAKDYYKILDIGKDADDKTVKSAYRRLSKLYHPDKNPSEEAHERFIEVGEAYDVLSDPQKKKNYDTYGDPNAQPDNRIDLGDLFSQFFGGGGGGGGPMGGRGGGGNARRVRKGENKLAAVDVPLKDFYTGIDLNFSLQMKAICSGCEGSGSKDKQRHPCTKCGGQGIVQMRRQLGPGMIQTFQVQCDECGGKGTVIKHKCSRCHGAGVEDVKKDFSIYLPAGLERNHHSVIEGEGDENPDWTPGDVIVNIQEDFKDTWGYRRVGHNLYRTEVLTLAEALEGNWSRTIPFFDPVDPEIHLSRHPQQVVVNNEVEVIKGRGMPFVDDDDSHGDLFIEYKILVPETPGAPEPRFATEIAKDEL</sequence>
<dbReference type="PROSITE" id="PS00636">
    <property type="entry name" value="DNAJ_1"/>
    <property type="match status" value="1"/>
</dbReference>
<dbReference type="GO" id="GO:0051082">
    <property type="term" value="F:unfolded protein binding"/>
    <property type="evidence" value="ECO:0007669"/>
    <property type="project" value="InterPro"/>
</dbReference>
<evidence type="ECO:0000256" key="7">
    <source>
        <dbReference type="SAM" id="SignalP"/>
    </source>
</evidence>
<evidence type="ECO:0000256" key="4">
    <source>
        <dbReference type="ARBA" id="ARBA00022833"/>
    </source>
</evidence>
<dbReference type="STRING" id="590646.G3AW60"/>
<dbReference type="SMART" id="SM00271">
    <property type="entry name" value="DnaJ"/>
    <property type="match status" value="1"/>
</dbReference>
<keyword evidence="4 6" id="KW-0862">Zinc</keyword>
<keyword evidence="7" id="KW-0732">Signal</keyword>
<keyword evidence="5" id="KW-0143">Chaperone</keyword>
<evidence type="ECO:0000256" key="3">
    <source>
        <dbReference type="ARBA" id="ARBA00022771"/>
    </source>
</evidence>
<dbReference type="Gene3D" id="1.10.287.110">
    <property type="entry name" value="DnaJ domain"/>
    <property type="match status" value="1"/>
</dbReference>
<evidence type="ECO:0000256" key="5">
    <source>
        <dbReference type="ARBA" id="ARBA00023186"/>
    </source>
</evidence>
<evidence type="ECO:0000313" key="10">
    <source>
        <dbReference type="EMBL" id="EGV66460.1"/>
    </source>
</evidence>
<dbReference type="Pfam" id="PF00684">
    <property type="entry name" value="DnaJ_CXXCXGXG"/>
    <property type="match status" value="1"/>
</dbReference>
<dbReference type="Gene3D" id="2.60.260.20">
    <property type="entry name" value="Urease metallochaperone UreE, N-terminal domain"/>
    <property type="match status" value="2"/>
</dbReference>
<gene>
    <name evidence="10" type="ORF">CANTEDRAFT_128871</name>
</gene>
<proteinExistence type="predicted"/>
<dbReference type="InterPro" id="IPR002939">
    <property type="entry name" value="DnaJ_C"/>
</dbReference>
<dbReference type="EMBL" id="GL996510">
    <property type="protein sequence ID" value="EGV66460.1"/>
    <property type="molecule type" value="Genomic_DNA"/>
</dbReference>
<evidence type="ECO:0000313" key="11">
    <source>
        <dbReference type="Proteomes" id="UP000000707"/>
    </source>
</evidence>
<dbReference type="InterPro" id="IPR036869">
    <property type="entry name" value="J_dom_sf"/>
</dbReference>
<dbReference type="SUPFAM" id="SSF57938">
    <property type="entry name" value="DnaJ/Hsp40 cysteine-rich domain"/>
    <property type="match status" value="1"/>
</dbReference>
<evidence type="ECO:0000259" key="8">
    <source>
        <dbReference type="PROSITE" id="PS50076"/>
    </source>
</evidence>
<dbReference type="InterPro" id="IPR044713">
    <property type="entry name" value="DNJA1/2-like"/>
</dbReference>
<organism evidence="11">
    <name type="scientific">Candida tenuis (strain ATCC 10573 / BCRC 21748 / CBS 615 / JCM 9827 / NBRC 10315 / NRRL Y-1498 / VKM Y-70)</name>
    <name type="common">Yeast</name>
    <name type="synonym">Yamadazyma tenuis</name>
    <dbReference type="NCBI Taxonomy" id="590646"/>
    <lineage>
        <taxon>Eukaryota</taxon>
        <taxon>Fungi</taxon>
        <taxon>Dikarya</taxon>
        <taxon>Ascomycota</taxon>
        <taxon>Saccharomycotina</taxon>
        <taxon>Pichiomycetes</taxon>
        <taxon>Debaryomycetaceae</taxon>
        <taxon>Yamadazyma</taxon>
    </lineage>
</organism>
<dbReference type="Pfam" id="PF00226">
    <property type="entry name" value="DnaJ"/>
    <property type="match status" value="1"/>
</dbReference>
<dbReference type="InterPro" id="IPR001305">
    <property type="entry name" value="HSP_DnaJ_Cys-rich_dom"/>
</dbReference>
<dbReference type="AlphaFoldDB" id="G3AW60"/>
<dbReference type="PRINTS" id="PR00625">
    <property type="entry name" value="JDOMAIN"/>
</dbReference>
<dbReference type="GO" id="GO:0030544">
    <property type="term" value="F:Hsp70 protein binding"/>
    <property type="evidence" value="ECO:0007669"/>
    <property type="project" value="InterPro"/>
</dbReference>
<keyword evidence="2" id="KW-0677">Repeat</keyword>
<feature type="domain" description="J" evidence="8">
    <location>
        <begin position="20"/>
        <end position="84"/>
    </location>
</feature>
<dbReference type="InterPro" id="IPR008971">
    <property type="entry name" value="HSP40/DnaJ_pept-bd"/>
</dbReference>
<feature type="domain" description="CR-type" evidence="9">
    <location>
        <begin position="146"/>
        <end position="228"/>
    </location>
</feature>
<dbReference type="PANTHER" id="PTHR43888">
    <property type="entry name" value="DNAJ-LIKE-2, ISOFORM A-RELATED"/>
    <property type="match status" value="1"/>
</dbReference>
<reference evidence="10 11" key="1">
    <citation type="journal article" date="2011" name="Proc. Natl. Acad. Sci. U.S.A.">
        <title>Comparative genomics of xylose-fermenting fungi for enhanced biofuel production.</title>
        <authorList>
            <person name="Wohlbach D.J."/>
            <person name="Kuo A."/>
            <person name="Sato T.K."/>
            <person name="Potts K.M."/>
            <person name="Salamov A.A."/>
            <person name="LaButti K.M."/>
            <person name="Sun H."/>
            <person name="Clum A."/>
            <person name="Pangilinan J.L."/>
            <person name="Lindquist E.A."/>
            <person name="Lucas S."/>
            <person name="Lapidus A."/>
            <person name="Jin M."/>
            <person name="Gunawan C."/>
            <person name="Balan V."/>
            <person name="Dale B.E."/>
            <person name="Jeffries T.W."/>
            <person name="Zinkel R."/>
            <person name="Barry K.W."/>
            <person name="Grigoriev I.V."/>
            <person name="Gasch A.P."/>
        </authorList>
    </citation>
    <scope>NUCLEOTIDE SEQUENCE [LARGE SCALE GENOMIC DNA]</scope>
    <source>
        <strain evidence="11">ATCC 10573 / BCRC 21748 / CBS 615 / JCM 9827 / NBRC 10315 / NRRL Y-1498 / VKM Y-70</strain>
    </source>
</reference>
<evidence type="ECO:0000259" key="9">
    <source>
        <dbReference type="PROSITE" id="PS51188"/>
    </source>
</evidence>
<protein>
    <submittedName>
        <fullName evidence="10">DnaJ-domain-containing protein</fullName>
    </submittedName>
</protein>
<dbReference type="InterPro" id="IPR018253">
    <property type="entry name" value="DnaJ_domain_CS"/>
</dbReference>
<dbReference type="Gene3D" id="2.10.230.10">
    <property type="entry name" value="Heat shock protein DnaJ, cysteine-rich domain"/>
    <property type="match status" value="1"/>
</dbReference>
<name>G3AW60_CANTC</name>
<dbReference type="PROSITE" id="PS50076">
    <property type="entry name" value="DNAJ_2"/>
    <property type="match status" value="1"/>
</dbReference>
<dbReference type="GO" id="GO:0008270">
    <property type="term" value="F:zinc ion binding"/>
    <property type="evidence" value="ECO:0007669"/>
    <property type="project" value="UniProtKB-KW"/>
</dbReference>
<dbReference type="SUPFAM" id="SSF49493">
    <property type="entry name" value="HSP40/DnaJ peptide-binding domain"/>
    <property type="match status" value="2"/>
</dbReference>
<feature type="chain" id="PRO_5003442605" evidence="7">
    <location>
        <begin position="19"/>
        <end position="376"/>
    </location>
</feature>
<keyword evidence="1 6" id="KW-0479">Metal-binding</keyword>
<dbReference type="GO" id="GO:0006457">
    <property type="term" value="P:protein folding"/>
    <property type="evidence" value="ECO:0007669"/>
    <property type="project" value="InterPro"/>
</dbReference>
<accession>G3AW60</accession>
<dbReference type="CDD" id="cd10719">
    <property type="entry name" value="DnaJ_zf"/>
    <property type="match status" value="1"/>
</dbReference>
<dbReference type="eggNOG" id="KOG0712">
    <property type="taxonomic scope" value="Eukaryota"/>
</dbReference>